<proteinExistence type="predicted"/>
<feature type="coiled-coil region" evidence="1">
    <location>
        <begin position="126"/>
        <end position="153"/>
    </location>
</feature>
<keyword evidence="4" id="KW-1185">Reference proteome</keyword>
<feature type="compositionally biased region" description="Basic and acidic residues" evidence="2">
    <location>
        <begin position="95"/>
        <end position="111"/>
    </location>
</feature>
<dbReference type="AlphaFoldDB" id="A0ABD5SZW0"/>
<accession>A0ABD5SZW0</accession>
<evidence type="ECO:0000313" key="4">
    <source>
        <dbReference type="Proteomes" id="UP001596274"/>
    </source>
</evidence>
<name>A0ABD5SZW0_9EURY</name>
<comment type="caution">
    <text evidence="3">The sequence shown here is derived from an EMBL/GenBank/DDBJ whole genome shotgun (WGS) entry which is preliminary data.</text>
</comment>
<reference evidence="3 4" key="1">
    <citation type="journal article" date="2019" name="Int. J. Syst. Evol. Microbiol.">
        <title>The Global Catalogue of Microorganisms (GCM) 10K type strain sequencing project: providing services to taxonomists for standard genome sequencing and annotation.</title>
        <authorList>
            <consortium name="The Broad Institute Genomics Platform"/>
            <consortium name="The Broad Institute Genome Sequencing Center for Infectious Disease"/>
            <person name="Wu L."/>
            <person name="Ma J."/>
        </authorList>
    </citation>
    <scope>NUCLEOTIDE SEQUENCE [LARGE SCALE GENOMIC DNA]</scope>
    <source>
        <strain evidence="3 4">PJ61</strain>
    </source>
</reference>
<feature type="region of interest" description="Disordered" evidence="2">
    <location>
        <begin position="213"/>
        <end position="234"/>
    </location>
</feature>
<organism evidence="3 4">
    <name type="scientific">Halorubrum pallidum</name>
    <dbReference type="NCBI Taxonomy" id="1526114"/>
    <lineage>
        <taxon>Archaea</taxon>
        <taxon>Methanobacteriati</taxon>
        <taxon>Methanobacteriota</taxon>
        <taxon>Stenosarchaea group</taxon>
        <taxon>Halobacteria</taxon>
        <taxon>Halobacteriales</taxon>
        <taxon>Haloferacaceae</taxon>
        <taxon>Halorubrum</taxon>
    </lineage>
</organism>
<feature type="compositionally biased region" description="Acidic residues" evidence="2">
    <location>
        <begin position="217"/>
        <end position="234"/>
    </location>
</feature>
<dbReference type="EMBL" id="JBHSWT010000012">
    <property type="protein sequence ID" value="MFC6770030.1"/>
    <property type="molecule type" value="Genomic_DNA"/>
</dbReference>
<sequence length="234" mass="25467">MTALTEYELKPADVEFLLTVKDVEQNPNDYDNTEPGKTVANVSVLREETSLTKSQVAYRARDGENGRGFASDDMEILRVHPPTVESGSFGPRSVELTDKGRKVVSEVEAERGTPSGGGSSAPDPRIDELEQDISELSSTLENISESIAEIEQSQMGAIDTDVADRLTAALRLFPRHQFVLSEIFGVDMDRLAEADDLDAVDTDELRQEILMTLSEAADSDDAGSSDGDPEDILD</sequence>
<dbReference type="Proteomes" id="UP001596274">
    <property type="component" value="Unassembled WGS sequence"/>
</dbReference>
<evidence type="ECO:0000313" key="3">
    <source>
        <dbReference type="EMBL" id="MFC6770030.1"/>
    </source>
</evidence>
<keyword evidence="1" id="KW-0175">Coiled coil</keyword>
<gene>
    <name evidence="3" type="ORF">ACFQDD_00575</name>
</gene>
<feature type="region of interest" description="Disordered" evidence="2">
    <location>
        <begin position="81"/>
        <end position="125"/>
    </location>
</feature>
<evidence type="ECO:0000256" key="1">
    <source>
        <dbReference type="SAM" id="Coils"/>
    </source>
</evidence>
<protein>
    <submittedName>
        <fullName evidence="3">Uncharacterized protein</fullName>
    </submittedName>
</protein>
<evidence type="ECO:0000256" key="2">
    <source>
        <dbReference type="SAM" id="MobiDB-lite"/>
    </source>
</evidence>